<comment type="pathway">
    <text evidence="1 6">Cell wall biogenesis; peptidoglycan biosynthesis.</text>
</comment>
<dbReference type="PANTHER" id="PTHR30582:SF33">
    <property type="entry name" value="EXPORTED PROTEIN"/>
    <property type="match status" value="1"/>
</dbReference>
<dbReference type="GO" id="GO:0008360">
    <property type="term" value="P:regulation of cell shape"/>
    <property type="evidence" value="ECO:0007669"/>
    <property type="project" value="UniProtKB-UniRule"/>
</dbReference>
<accession>A0A8T4J2Q8</accession>
<dbReference type="GO" id="GO:0071972">
    <property type="term" value="F:peptidoglycan L,D-transpeptidase activity"/>
    <property type="evidence" value="ECO:0007669"/>
    <property type="project" value="TreeGrafter"/>
</dbReference>
<dbReference type="GO" id="GO:0005576">
    <property type="term" value="C:extracellular region"/>
    <property type="evidence" value="ECO:0007669"/>
    <property type="project" value="TreeGrafter"/>
</dbReference>
<evidence type="ECO:0000256" key="1">
    <source>
        <dbReference type="ARBA" id="ARBA00004752"/>
    </source>
</evidence>
<dbReference type="Pfam" id="PF03734">
    <property type="entry name" value="YkuD"/>
    <property type="match status" value="1"/>
</dbReference>
<proteinExistence type="predicted"/>
<dbReference type="Gene3D" id="2.40.440.10">
    <property type="entry name" value="L,D-transpeptidase catalytic domain-like"/>
    <property type="match status" value="1"/>
</dbReference>
<dbReference type="InterPro" id="IPR038063">
    <property type="entry name" value="Transpep_catalytic_dom"/>
</dbReference>
<sequence>WVRKGSKMIYEPVLIRSGRKGYRTRTGWFRIYWRDRDHRSSIYGSPMPFSQFFSGGQALHGIYKSIFSPGGSYGCVNLQYGDAERAWKVLRKNDRVYVWGRKPGT</sequence>
<dbReference type="EMBL" id="JAGSMN010001319">
    <property type="protein sequence ID" value="MBR7678275.1"/>
    <property type="molecule type" value="Genomic_DNA"/>
</dbReference>
<dbReference type="GO" id="GO:0071555">
    <property type="term" value="P:cell wall organization"/>
    <property type="evidence" value="ECO:0007669"/>
    <property type="project" value="UniProtKB-UniRule"/>
</dbReference>
<keyword evidence="2" id="KW-0808">Transferase</keyword>
<comment type="caution">
    <text evidence="8">The sequence shown here is derived from an EMBL/GenBank/DDBJ whole genome shotgun (WGS) entry which is preliminary data.</text>
</comment>
<dbReference type="InterPro" id="IPR005490">
    <property type="entry name" value="LD_TPept_cat_dom"/>
</dbReference>
<evidence type="ECO:0000256" key="2">
    <source>
        <dbReference type="ARBA" id="ARBA00022679"/>
    </source>
</evidence>
<feature type="active site" description="Proton donor/acceptor" evidence="6">
    <location>
        <position position="60"/>
    </location>
</feature>
<evidence type="ECO:0000256" key="5">
    <source>
        <dbReference type="ARBA" id="ARBA00023316"/>
    </source>
</evidence>
<evidence type="ECO:0000256" key="3">
    <source>
        <dbReference type="ARBA" id="ARBA00022960"/>
    </source>
</evidence>
<dbReference type="SUPFAM" id="SSF141523">
    <property type="entry name" value="L,D-transpeptidase catalytic domain-like"/>
    <property type="match status" value="1"/>
</dbReference>
<evidence type="ECO:0000256" key="6">
    <source>
        <dbReference type="PROSITE-ProRule" id="PRU01373"/>
    </source>
</evidence>
<feature type="domain" description="L,D-TPase catalytic" evidence="7">
    <location>
        <begin position="1"/>
        <end position="99"/>
    </location>
</feature>
<dbReference type="Proteomes" id="UP000675554">
    <property type="component" value="Unassembled WGS sequence"/>
</dbReference>
<keyword evidence="3 6" id="KW-0133">Cell shape</keyword>
<keyword evidence="9" id="KW-1185">Reference proteome</keyword>
<dbReference type="CDD" id="cd16913">
    <property type="entry name" value="YkuD_like"/>
    <property type="match status" value="1"/>
</dbReference>
<dbReference type="GO" id="GO:0018104">
    <property type="term" value="P:peptidoglycan-protein cross-linking"/>
    <property type="evidence" value="ECO:0007669"/>
    <property type="project" value="TreeGrafter"/>
</dbReference>
<dbReference type="PANTHER" id="PTHR30582">
    <property type="entry name" value="L,D-TRANSPEPTIDASE"/>
    <property type="match status" value="1"/>
</dbReference>
<name>A0A8T4J2Q8_9ACTN</name>
<evidence type="ECO:0000256" key="4">
    <source>
        <dbReference type="ARBA" id="ARBA00022984"/>
    </source>
</evidence>
<keyword evidence="4 6" id="KW-0573">Peptidoglycan synthesis</keyword>
<evidence type="ECO:0000259" key="7">
    <source>
        <dbReference type="PROSITE" id="PS52029"/>
    </source>
</evidence>
<protein>
    <submittedName>
        <fullName evidence="8">L,D-transpeptidase</fullName>
    </submittedName>
</protein>
<feature type="non-terminal residue" evidence="8">
    <location>
        <position position="1"/>
    </location>
</feature>
<reference evidence="8" key="1">
    <citation type="submission" date="2021-04" db="EMBL/GenBank/DDBJ databases">
        <title>Sequencing of actinobacteria type strains.</title>
        <authorList>
            <person name="Nguyen G.-S."/>
            <person name="Wentzel A."/>
        </authorList>
    </citation>
    <scope>NUCLEOTIDE SEQUENCE</scope>
    <source>
        <strain evidence="8">DSM 42095</strain>
    </source>
</reference>
<dbReference type="GO" id="GO:0016740">
    <property type="term" value="F:transferase activity"/>
    <property type="evidence" value="ECO:0007669"/>
    <property type="project" value="UniProtKB-KW"/>
</dbReference>
<dbReference type="PROSITE" id="PS52029">
    <property type="entry name" value="LD_TPASE"/>
    <property type="match status" value="1"/>
</dbReference>
<dbReference type="InterPro" id="IPR050979">
    <property type="entry name" value="LD-transpeptidase"/>
</dbReference>
<organism evidence="8 9">
    <name type="scientific">Streptomyces daliensis</name>
    <dbReference type="NCBI Taxonomy" id="299421"/>
    <lineage>
        <taxon>Bacteria</taxon>
        <taxon>Bacillati</taxon>
        <taxon>Actinomycetota</taxon>
        <taxon>Actinomycetes</taxon>
        <taxon>Kitasatosporales</taxon>
        <taxon>Streptomycetaceae</taxon>
        <taxon>Streptomyces</taxon>
    </lineage>
</organism>
<gene>
    <name evidence="8" type="ORF">KDA82_35945</name>
</gene>
<feature type="active site" description="Nucleophile" evidence="6">
    <location>
        <position position="75"/>
    </location>
</feature>
<evidence type="ECO:0000313" key="9">
    <source>
        <dbReference type="Proteomes" id="UP000675554"/>
    </source>
</evidence>
<evidence type="ECO:0000313" key="8">
    <source>
        <dbReference type="EMBL" id="MBR7678275.1"/>
    </source>
</evidence>
<keyword evidence="5 6" id="KW-0961">Cell wall biogenesis/degradation</keyword>
<dbReference type="AlphaFoldDB" id="A0A8T4J2Q8"/>